<dbReference type="PANTHER" id="PTHR33745">
    <property type="entry name" value="RSBT ANTAGONIST PROTEIN RSBS-RELATED"/>
    <property type="match status" value="1"/>
</dbReference>
<dbReference type="RefSeq" id="WP_052520228.1">
    <property type="nucleotide sequence ID" value="NZ_BJOA01000205.1"/>
</dbReference>
<evidence type="ECO:0000259" key="2">
    <source>
        <dbReference type="PROSITE" id="PS50801"/>
    </source>
</evidence>
<dbReference type="Gene3D" id="3.30.450.20">
    <property type="entry name" value="PAS domain"/>
    <property type="match status" value="1"/>
</dbReference>
<evidence type="ECO:0000259" key="1">
    <source>
        <dbReference type="PROSITE" id="PS50112"/>
    </source>
</evidence>
<proteinExistence type="predicted"/>
<dbReference type="InterPro" id="IPR002645">
    <property type="entry name" value="STAS_dom"/>
</dbReference>
<feature type="domain" description="STAS" evidence="2">
    <location>
        <begin position="141"/>
        <end position="237"/>
    </location>
</feature>
<dbReference type="Proteomes" id="UP000182836">
    <property type="component" value="Unassembled WGS sequence"/>
</dbReference>
<dbReference type="Gene3D" id="3.30.750.24">
    <property type="entry name" value="STAS domain"/>
    <property type="match status" value="1"/>
</dbReference>
<accession>A0A1G9BR39</accession>
<feature type="domain" description="PAS" evidence="1">
    <location>
        <begin position="1"/>
        <end position="50"/>
    </location>
</feature>
<dbReference type="PROSITE" id="PS50801">
    <property type="entry name" value="STAS"/>
    <property type="match status" value="1"/>
</dbReference>
<dbReference type="SMART" id="SM00091">
    <property type="entry name" value="PAS"/>
    <property type="match status" value="1"/>
</dbReference>
<dbReference type="GeneID" id="42304000"/>
<dbReference type="CDD" id="cd00130">
    <property type="entry name" value="PAS"/>
    <property type="match status" value="1"/>
</dbReference>
<dbReference type="InterPro" id="IPR036513">
    <property type="entry name" value="STAS_dom_sf"/>
</dbReference>
<name>A0A1G9BR39_ANEMI</name>
<dbReference type="EMBL" id="FNED01000054">
    <property type="protein sequence ID" value="SDK41942.1"/>
    <property type="molecule type" value="Genomic_DNA"/>
</dbReference>
<dbReference type="PROSITE" id="PS50112">
    <property type="entry name" value="PAS"/>
    <property type="match status" value="1"/>
</dbReference>
<dbReference type="SUPFAM" id="SSF52091">
    <property type="entry name" value="SpoIIaa-like"/>
    <property type="match status" value="1"/>
</dbReference>
<dbReference type="SUPFAM" id="SSF55785">
    <property type="entry name" value="PYP-like sensor domain (PAS domain)"/>
    <property type="match status" value="1"/>
</dbReference>
<dbReference type="InterPro" id="IPR051932">
    <property type="entry name" value="Bact_StressResp_Reg"/>
</dbReference>
<organism evidence="3 4">
    <name type="scientific">Aneurinibacillus migulanus</name>
    <name type="common">Bacillus migulanus</name>
    <dbReference type="NCBI Taxonomy" id="47500"/>
    <lineage>
        <taxon>Bacteria</taxon>
        <taxon>Bacillati</taxon>
        <taxon>Bacillota</taxon>
        <taxon>Bacilli</taxon>
        <taxon>Bacillales</taxon>
        <taxon>Paenibacillaceae</taxon>
        <taxon>Aneurinibacillus group</taxon>
        <taxon>Aneurinibacillus</taxon>
    </lineage>
</organism>
<sequence length="240" mass="27217">MFDAALDQLDTGILIIDTDFVITFMNEACERILDVRREDALGRNIDEFFNHPSQHIRNLQQTLEEEREITLDVLSYKRGKHDKFLRQQTRLLREGGAIVGAMTELKDITGYVKKERELQAIIRNMTVNIVPVADKIGALPLQPIIDESHKHILLERTLTLCMSLRLEKLAIDLTAIPSMDDEVAHSLMRLIEALRLIGIEVIITGIRPEVAMTLVTSGYHLDECPSFAHLSQALAYFTAV</sequence>
<dbReference type="GO" id="GO:0006355">
    <property type="term" value="P:regulation of DNA-templated transcription"/>
    <property type="evidence" value="ECO:0007669"/>
    <property type="project" value="InterPro"/>
</dbReference>
<dbReference type="NCBIfam" id="TIGR00229">
    <property type="entry name" value="sensory_box"/>
    <property type="match status" value="1"/>
</dbReference>
<dbReference type="AlphaFoldDB" id="A0A1G9BR39"/>
<dbReference type="InterPro" id="IPR035965">
    <property type="entry name" value="PAS-like_dom_sf"/>
</dbReference>
<reference evidence="3 4" key="1">
    <citation type="submission" date="2016-10" db="EMBL/GenBank/DDBJ databases">
        <authorList>
            <person name="de Groot N.N."/>
        </authorList>
    </citation>
    <scope>NUCLEOTIDE SEQUENCE [LARGE SCALE GENOMIC DNA]</scope>
    <source>
        <strain evidence="3 4">DSM 2895</strain>
    </source>
</reference>
<dbReference type="InterPro" id="IPR013767">
    <property type="entry name" value="PAS_fold"/>
</dbReference>
<protein>
    <submittedName>
        <fullName evidence="3">RsbT co-antagonist protein RsbR</fullName>
    </submittedName>
</protein>
<gene>
    <name evidence="3" type="ORF">SAMN04487909_15417</name>
</gene>
<evidence type="ECO:0000313" key="4">
    <source>
        <dbReference type="Proteomes" id="UP000182836"/>
    </source>
</evidence>
<dbReference type="CDD" id="cd07041">
    <property type="entry name" value="STAS_RsbR_RsbS_like"/>
    <property type="match status" value="1"/>
</dbReference>
<dbReference type="Pfam" id="PF00989">
    <property type="entry name" value="PAS"/>
    <property type="match status" value="1"/>
</dbReference>
<dbReference type="OrthoDB" id="2842067at2"/>
<evidence type="ECO:0000313" key="3">
    <source>
        <dbReference type="EMBL" id="SDK41942.1"/>
    </source>
</evidence>
<dbReference type="InterPro" id="IPR000014">
    <property type="entry name" value="PAS"/>
</dbReference>
<dbReference type="Pfam" id="PF01740">
    <property type="entry name" value="STAS"/>
    <property type="match status" value="1"/>
</dbReference>
<dbReference type="PANTHER" id="PTHR33745:SF8">
    <property type="entry name" value="BLUE-LIGHT PHOTORECEPTOR"/>
    <property type="match status" value="1"/>
</dbReference>